<organism evidence="1 2">
    <name type="scientific">Microctonus aethiopoides</name>
    <dbReference type="NCBI Taxonomy" id="144406"/>
    <lineage>
        <taxon>Eukaryota</taxon>
        <taxon>Metazoa</taxon>
        <taxon>Ecdysozoa</taxon>
        <taxon>Arthropoda</taxon>
        <taxon>Hexapoda</taxon>
        <taxon>Insecta</taxon>
        <taxon>Pterygota</taxon>
        <taxon>Neoptera</taxon>
        <taxon>Endopterygota</taxon>
        <taxon>Hymenoptera</taxon>
        <taxon>Apocrita</taxon>
        <taxon>Ichneumonoidea</taxon>
        <taxon>Braconidae</taxon>
        <taxon>Euphorinae</taxon>
        <taxon>Microctonus</taxon>
    </lineage>
</organism>
<evidence type="ECO:0008006" key="3">
    <source>
        <dbReference type="Google" id="ProtNLM"/>
    </source>
</evidence>
<accession>A0AA39C3W9</accession>
<reference evidence="1" key="2">
    <citation type="submission" date="2023-03" db="EMBL/GenBank/DDBJ databases">
        <authorList>
            <person name="Inwood S.N."/>
            <person name="Skelly J.G."/>
            <person name="Guhlin J."/>
            <person name="Harrop T.W.R."/>
            <person name="Goldson S.G."/>
            <person name="Dearden P.K."/>
        </authorList>
    </citation>
    <scope>NUCLEOTIDE SEQUENCE</scope>
    <source>
        <strain evidence="1">Irish</strain>
        <tissue evidence="1">Whole body</tissue>
    </source>
</reference>
<reference evidence="1" key="1">
    <citation type="journal article" date="2023" name="bioRxiv">
        <title>Scaffold-level genome assemblies of two parasitoid biocontrol wasps reveal the parthenogenesis mechanism and an associated novel virus.</title>
        <authorList>
            <person name="Inwood S."/>
            <person name="Skelly J."/>
            <person name="Guhlin J."/>
            <person name="Harrop T."/>
            <person name="Goldson S."/>
            <person name="Dearden P."/>
        </authorList>
    </citation>
    <scope>NUCLEOTIDE SEQUENCE</scope>
    <source>
        <strain evidence="1">Irish</strain>
        <tissue evidence="1">Whole body</tissue>
    </source>
</reference>
<evidence type="ECO:0000313" key="2">
    <source>
        <dbReference type="Proteomes" id="UP001168990"/>
    </source>
</evidence>
<keyword evidence="2" id="KW-1185">Reference proteome</keyword>
<name>A0AA39C3W9_9HYME</name>
<dbReference type="EMBL" id="JAQQBS010001895">
    <property type="protein sequence ID" value="KAK0156950.1"/>
    <property type="molecule type" value="Genomic_DNA"/>
</dbReference>
<protein>
    <recommendedName>
        <fullName evidence="3">DUF4817 domain-containing protein</fullName>
    </recommendedName>
</protein>
<dbReference type="Proteomes" id="UP001168990">
    <property type="component" value="Unassembled WGS sequence"/>
</dbReference>
<gene>
    <name evidence="1" type="ORF">PV328_012088</name>
</gene>
<sequence>MAHVKLSEKERINILMIRGWGDRERSYDQVCTIFNEVYRTREGLPRISKSAVEKTIRRFRDHGTVANLPKSGRPRTVTTEEKRLAVNNSSITLRNGASVPDGCCMNVAIVNGLKYAELENLIFLVTRVVSNCQVFYTSTIYVL</sequence>
<proteinExistence type="predicted"/>
<comment type="caution">
    <text evidence="1">The sequence shown here is derived from an EMBL/GenBank/DDBJ whole genome shotgun (WGS) entry which is preliminary data.</text>
</comment>
<dbReference type="AlphaFoldDB" id="A0AA39C3W9"/>
<evidence type="ECO:0000313" key="1">
    <source>
        <dbReference type="EMBL" id="KAK0156950.1"/>
    </source>
</evidence>